<dbReference type="KEGG" id="tdl:TDEL_0E05070"/>
<dbReference type="GeneID" id="11500871"/>
<name>G8ZVV6_TORDE</name>
<dbReference type="AlphaFoldDB" id="G8ZVV6"/>
<dbReference type="OrthoDB" id="4059298at2759"/>
<dbReference type="HOGENOM" id="CLU_1035062_0_0_1"/>
<sequence>MRIDDKQQVVEWLDSTVAVVSKSDPELLKEFVLELLEEVPGDKERDEFIETVCSLLDQIVRDKEVFAQELYDVVVAGQKHREDSENWVTIYDIPQDLCKRKLVLKEFEQFGVVCGFKLTGSLSQPRRNALIKFEDSDAVNACLQSTIPFFNDRFVQVDTVVAVEPAKLPKSTPFSQMTTQLNVKSKQLAQYRERLREIENRIEATNPNDSCNVRHCQNLYREFLEELDRKQLSPELLYRLQDKLQAIKYDPKTYVKPRRPSGERVRVRD</sequence>
<dbReference type="eggNOG" id="ENOG502T23F">
    <property type="taxonomic scope" value="Eukaryota"/>
</dbReference>
<dbReference type="Proteomes" id="UP000005627">
    <property type="component" value="Chromosome 5"/>
</dbReference>
<accession>G8ZVV6</accession>
<keyword evidence="2" id="KW-1185">Reference proteome</keyword>
<dbReference type="InterPro" id="IPR035979">
    <property type="entry name" value="RBD_domain_sf"/>
</dbReference>
<protein>
    <submittedName>
        <fullName evidence="1">Uncharacterized protein</fullName>
    </submittedName>
</protein>
<dbReference type="CDD" id="cd12257">
    <property type="entry name" value="RRM1_RBM26_like"/>
    <property type="match status" value="1"/>
</dbReference>
<dbReference type="RefSeq" id="XP_003681961.1">
    <property type="nucleotide sequence ID" value="XM_003681913.1"/>
</dbReference>
<gene>
    <name evidence="1" type="primary">TDEL0E05070</name>
    <name evidence="1" type="ORF">TDEL_0E05070</name>
</gene>
<dbReference type="GO" id="GO:0003676">
    <property type="term" value="F:nucleic acid binding"/>
    <property type="evidence" value="ECO:0007669"/>
    <property type="project" value="InterPro"/>
</dbReference>
<evidence type="ECO:0000313" key="2">
    <source>
        <dbReference type="Proteomes" id="UP000005627"/>
    </source>
</evidence>
<evidence type="ECO:0000313" key="1">
    <source>
        <dbReference type="EMBL" id="CCE92750.1"/>
    </source>
</evidence>
<dbReference type="SUPFAM" id="SSF54928">
    <property type="entry name" value="RNA-binding domain, RBD"/>
    <property type="match status" value="1"/>
</dbReference>
<organism evidence="1 2">
    <name type="scientific">Torulaspora delbrueckii</name>
    <name type="common">Yeast</name>
    <name type="synonym">Candida colliculosa</name>
    <dbReference type="NCBI Taxonomy" id="4950"/>
    <lineage>
        <taxon>Eukaryota</taxon>
        <taxon>Fungi</taxon>
        <taxon>Dikarya</taxon>
        <taxon>Ascomycota</taxon>
        <taxon>Saccharomycotina</taxon>
        <taxon>Saccharomycetes</taxon>
        <taxon>Saccharomycetales</taxon>
        <taxon>Saccharomycetaceae</taxon>
        <taxon>Torulaspora</taxon>
    </lineage>
</organism>
<proteinExistence type="predicted"/>
<dbReference type="InParanoid" id="G8ZVV6"/>
<reference evidence="1 2" key="1">
    <citation type="journal article" date="2011" name="Proc. Natl. Acad. Sci. U.S.A.">
        <title>Evolutionary erosion of yeast sex chromosomes by mating-type switching accidents.</title>
        <authorList>
            <person name="Gordon J.L."/>
            <person name="Armisen D."/>
            <person name="Proux-Wera E."/>
            <person name="Oheigeartaigh S.S."/>
            <person name="Byrne K.P."/>
            <person name="Wolfe K.H."/>
        </authorList>
    </citation>
    <scope>NUCLEOTIDE SEQUENCE [LARGE SCALE GENOMIC DNA]</scope>
    <source>
        <strain evidence="2">ATCC 10662 / CBS 1146 / NBRC 0425 / NCYC 2629 / NRRL Y-866</strain>
    </source>
</reference>
<dbReference type="EMBL" id="HE616746">
    <property type="protein sequence ID" value="CCE92750.1"/>
    <property type="molecule type" value="Genomic_DNA"/>
</dbReference>